<comment type="caution">
    <text evidence="1">The sequence shown here is derived from an EMBL/GenBank/DDBJ whole genome shotgun (WGS) entry which is preliminary data.</text>
</comment>
<gene>
    <name evidence="1" type="ORF">S01H4_43158</name>
</gene>
<sequence length="65" mass="7467">MDLNKTTMGSQQMLDNEIRNNQLEHAALMILLFGDVIWPKELRHLTSRRSRAADAEVCDKPSKID</sequence>
<reference evidence="1" key="1">
    <citation type="journal article" date="2014" name="Front. Microbiol.">
        <title>High frequency of phylogenetically diverse reductive dehalogenase-homologous genes in deep subseafloor sedimentary metagenomes.</title>
        <authorList>
            <person name="Kawai M."/>
            <person name="Futagami T."/>
            <person name="Toyoda A."/>
            <person name="Takaki Y."/>
            <person name="Nishi S."/>
            <person name="Hori S."/>
            <person name="Arai W."/>
            <person name="Tsubouchi T."/>
            <person name="Morono Y."/>
            <person name="Uchiyama I."/>
            <person name="Ito T."/>
            <person name="Fujiyama A."/>
            <person name="Inagaki F."/>
            <person name="Takami H."/>
        </authorList>
    </citation>
    <scope>NUCLEOTIDE SEQUENCE</scope>
    <source>
        <strain evidence="1">Expedition CK06-06</strain>
    </source>
</reference>
<proteinExistence type="predicted"/>
<accession>X1BNU3</accession>
<dbReference type="AlphaFoldDB" id="X1BNU3"/>
<evidence type="ECO:0000313" key="1">
    <source>
        <dbReference type="EMBL" id="GAG96665.1"/>
    </source>
</evidence>
<protein>
    <submittedName>
        <fullName evidence="1">Uncharacterized protein</fullName>
    </submittedName>
</protein>
<name>X1BNU3_9ZZZZ</name>
<dbReference type="EMBL" id="BART01023781">
    <property type="protein sequence ID" value="GAG96665.1"/>
    <property type="molecule type" value="Genomic_DNA"/>
</dbReference>
<organism evidence="1">
    <name type="scientific">marine sediment metagenome</name>
    <dbReference type="NCBI Taxonomy" id="412755"/>
    <lineage>
        <taxon>unclassified sequences</taxon>
        <taxon>metagenomes</taxon>
        <taxon>ecological metagenomes</taxon>
    </lineage>
</organism>